<dbReference type="Gene3D" id="1.25.40.10">
    <property type="entry name" value="Tetratricopeptide repeat domain"/>
    <property type="match status" value="1"/>
</dbReference>
<reference evidence="1" key="1">
    <citation type="journal article" date="2014" name="Front. Microbiol.">
        <title>High frequency of phylogenetically diverse reductive dehalogenase-homologous genes in deep subseafloor sedimentary metagenomes.</title>
        <authorList>
            <person name="Kawai M."/>
            <person name="Futagami T."/>
            <person name="Toyoda A."/>
            <person name="Takaki Y."/>
            <person name="Nishi S."/>
            <person name="Hori S."/>
            <person name="Arai W."/>
            <person name="Tsubouchi T."/>
            <person name="Morono Y."/>
            <person name="Uchiyama I."/>
            <person name="Ito T."/>
            <person name="Fujiyama A."/>
            <person name="Inagaki F."/>
            <person name="Takami H."/>
        </authorList>
    </citation>
    <scope>NUCLEOTIDE SEQUENCE</scope>
    <source>
        <strain evidence="1">Expedition CK06-06</strain>
    </source>
</reference>
<dbReference type="InterPro" id="IPR011990">
    <property type="entry name" value="TPR-like_helical_dom_sf"/>
</dbReference>
<organism evidence="1">
    <name type="scientific">marine sediment metagenome</name>
    <dbReference type="NCBI Taxonomy" id="412755"/>
    <lineage>
        <taxon>unclassified sequences</taxon>
        <taxon>metagenomes</taxon>
        <taxon>ecological metagenomes</taxon>
    </lineage>
</organism>
<dbReference type="EMBL" id="BARU01035088">
    <property type="protein sequence ID" value="GAH71051.1"/>
    <property type="molecule type" value="Genomic_DNA"/>
</dbReference>
<dbReference type="AlphaFoldDB" id="X1HLP7"/>
<comment type="caution">
    <text evidence="1">The sequence shown here is derived from an EMBL/GenBank/DDBJ whole genome shotgun (WGS) entry which is preliminary data.</text>
</comment>
<dbReference type="SUPFAM" id="SSF48452">
    <property type="entry name" value="TPR-like"/>
    <property type="match status" value="1"/>
</dbReference>
<evidence type="ECO:0000313" key="1">
    <source>
        <dbReference type="EMBL" id="GAH71051.1"/>
    </source>
</evidence>
<gene>
    <name evidence="1" type="ORF">S03H2_54973</name>
</gene>
<accession>X1HLP7</accession>
<proteinExistence type="predicted"/>
<name>X1HLP7_9ZZZZ</name>
<feature type="non-terminal residue" evidence="1">
    <location>
        <position position="256"/>
    </location>
</feature>
<sequence length="256" mass="27889">MAKLHAVDPVTRVDTILLEGGSLLCPRMSLRDRTLLVETSEGLVRRRVRSGSDLRTAMWGRSLAVDGLALGRPALASGTGRWAAVVQDRGIALGVGSSRTPKILYRDLDTHLFLAERLAAQGEKRSVEELYEEAGKHVTEADATATWLYHRAIYLRKARKPREALGTLDRLADHEPPITDPLEVLARQAALQLFELRDIEAARLLLRDVVAADDSASTVAAERLALLETGSPAVIEHFADAHVALRRGDPGGCLKA</sequence>
<protein>
    <submittedName>
        <fullName evidence="1">Uncharacterized protein</fullName>
    </submittedName>
</protein>